<protein>
    <submittedName>
        <fullName evidence="4">PaaI family thioesterase</fullName>
    </submittedName>
</protein>
<dbReference type="Proteomes" id="UP001431010">
    <property type="component" value="Chromosome"/>
</dbReference>
<gene>
    <name evidence="4" type="ORF">LQG66_12475</name>
</gene>
<dbReference type="EMBL" id="CP088156">
    <property type="protein sequence ID" value="UFZ07060.1"/>
    <property type="molecule type" value="Genomic_DNA"/>
</dbReference>
<dbReference type="RefSeq" id="WP_231326513.1">
    <property type="nucleotide sequence ID" value="NZ_CP088156.1"/>
</dbReference>
<dbReference type="InterPro" id="IPR029069">
    <property type="entry name" value="HotDog_dom_sf"/>
</dbReference>
<feature type="domain" description="Acyl-CoA thioesterase-like N-terminal HotDog" evidence="3">
    <location>
        <begin position="211"/>
        <end position="293"/>
    </location>
</feature>
<dbReference type="Pfam" id="PF03061">
    <property type="entry name" value="4HBT"/>
    <property type="match status" value="1"/>
</dbReference>
<sequence>MSDTPPTAAPSFDELADAIRQRRSVYGQISGLRMERFAPGEAWSCLPYRPVFVGDSETGVLHGGVVTAMLDESCGMAVQLALDGSSAIATLDLRIDYQKPATPGLDIKAHAVCFRVTRSIAFVRATAYQEEESAPVATATACFMIGANRTNMLTDRPAFGGALPPLEAPDDPTGPFATSPFARCLGIRFAENETFVMPFSRQIIGNPVLPAIHGGMTGAFLETAAIVTVMRELGASAPPKPIGLTINYLRSGRALDSIASASIVKQGRRVVAFEARAWQDDAAKPIATAFGHFMLRQAAGQEQD</sequence>
<dbReference type="PANTHER" id="PTHR43240:SF7">
    <property type="entry name" value="BLR7284 PROTEIN"/>
    <property type="match status" value="1"/>
</dbReference>
<dbReference type="SUPFAM" id="SSF54637">
    <property type="entry name" value="Thioesterase/thiol ester dehydrase-isomerase"/>
    <property type="match status" value="2"/>
</dbReference>
<evidence type="ECO:0000256" key="1">
    <source>
        <dbReference type="ARBA" id="ARBA00022801"/>
    </source>
</evidence>
<proteinExistence type="predicted"/>
<dbReference type="Pfam" id="PF13622">
    <property type="entry name" value="4HBT_3"/>
    <property type="match status" value="1"/>
</dbReference>
<dbReference type="InterPro" id="IPR003736">
    <property type="entry name" value="PAAI_dom"/>
</dbReference>
<dbReference type="PANTHER" id="PTHR43240">
    <property type="entry name" value="1,4-DIHYDROXY-2-NAPHTHOYL-COA THIOESTERASE 1"/>
    <property type="match status" value="1"/>
</dbReference>
<dbReference type="Gene3D" id="3.10.129.10">
    <property type="entry name" value="Hotdog Thioesterase"/>
    <property type="match status" value="2"/>
</dbReference>
<evidence type="ECO:0000313" key="4">
    <source>
        <dbReference type="EMBL" id="UFZ07060.1"/>
    </source>
</evidence>
<dbReference type="CDD" id="cd03443">
    <property type="entry name" value="PaaI_thioesterase"/>
    <property type="match status" value="2"/>
</dbReference>
<dbReference type="InterPro" id="IPR006683">
    <property type="entry name" value="Thioestr_dom"/>
</dbReference>
<dbReference type="InterPro" id="IPR049449">
    <property type="entry name" value="TesB_ACOT8-like_N"/>
</dbReference>
<organism evidence="4 5">
    <name type="scientific">Bradyrhizobium ontarionense</name>
    <dbReference type="NCBI Taxonomy" id="2898149"/>
    <lineage>
        <taxon>Bacteria</taxon>
        <taxon>Pseudomonadati</taxon>
        <taxon>Pseudomonadota</taxon>
        <taxon>Alphaproteobacteria</taxon>
        <taxon>Hyphomicrobiales</taxon>
        <taxon>Nitrobacteraceae</taxon>
        <taxon>Bradyrhizobium</taxon>
    </lineage>
</organism>
<accession>A0ABY3RHU2</accession>
<evidence type="ECO:0000259" key="3">
    <source>
        <dbReference type="Pfam" id="PF13622"/>
    </source>
</evidence>
<reference evidence="4" key="1">
    <citation type="journal article" date="2024" name="Antonie Van Leeuwenhoek">
        <title>Bradyrhizobium ontarionense sp. nov., a novel bacterial symbiont isolated from Aeschynomene indica (Indian jointvetch), harbours photosynthesis, nitrogen fixation and nitrous oxide (N2O) reductase genes.</title>
        <authorList>
            <person name="Bromfield E.S.P."/>
            <person name="Cloutier S."/>
        </authorList>
    </citation>
    <scope>NUCLEOTIDE SEQUENCE</scope>
    <source>
        <strain evidence="4">A19</strain>
    </source>
</reference>
<name>A0ABY3RHU2_9BRAD</name>
<feature type="domain" description="Thioesterase" evidence="2">
    <location>
        <begin position="59"/>
        <end position="132"/>
    </location>
</feature>
<keyword evidence="1" id="KW-0378">Hydrolase</keyword>
<evidence type="ECO:0000313" key="5">
    <source>
        <dbReference type="Proteomes" id="UP001431010"/>
    </source>
</evidence>
<keyword evidence="5" id="KW-1185">Reference proteome</keyword>
<dbReference type="NCBIfam" id="TIGR00369">
    <property type="entry name" value="unchar_dom_1"/>
    <property type="match status" value="1"/>
</dbReference>
<evidence type="ECO:0000259" key="2">
    <source>
        <dbReference type="Pfam" id="PF03061"/>
    </source>
</evidence>